<dbReference type="UCSC" id="F35E2.5">
    <property type="organism name" value="c. elegans"/>
</dbReference>
<dbReference type="PANTHER" id="PTHR34005">
    <property type="entry name" value="PROTEIN CBG15054-RELATED"/>
    <property type="match status" value="1"/>
</dbReference>
<reference evidence="2 3" key="1">
    <citation type="journal article" date="1998" name="Science">
        <title>Genome sequence of the nematode C. elegans: a platform for investigating biology.</title>
        <authorList>
            <consortium name="The C. elegans sequencing consortium"/>
            <person name="Sulson J.E."/>
            <person name="Waterston R."/>
        </authorList>
    </citation>
    <scope>NUCLEOTIDE SEQUENCE [LARGE SCALE GENOMIC DNA]</scope>
    <source>
        <strain evidence="2 3">Bristol N2</strain>
    </source>
</reference>
<feature type="region of interest" description="Disordered" evidence="1">
    <location>
        <begin position="318"/>
        <end position="342"/>
    </location>
</feature>
<dbReference type="OMA" id="WHILAAF"/>
<feature type="compositionally biased region" description="Low complexity" evidence="1">
    <location>
        <begin position="393"/>
        <end position="435"/>
    </location>
</feature>
<dbReference type="Pfam" id="PF03761">
    <property type="entry name" value="DUF316"/>
    <property type="match status" value="1"/>
</dbReference>
<feature type="region of interest" description="Disordered" evidence="1">
    <location>
        <begin position="393"/>
        <end position="479"/>
    </location>
</feature>
<keyword evidence="3" id="KW-1185">Reference proteome</keyword>
<evidence type="ECO:0000256" key="1">
    <source>
        <dbReference type="SAM" id="MobiDB-lite"/>
    </source>
</evidence>
<dbReference type="STRING" id="6239.F35E2.5.1"/>
<dbReference type="CTD" id="185288"/>
<accession>O62223</accession>
<dbReference type="FunCoup" id="O62223">
    <property type="interactions" value="869"/>
</dbReference>
<dbReference type="EMBL" id="BX284601">
    <property type="protein sequence ID" value="CAB04281.1"/>
    <property type="molecule type" value="Genomic_DNA"/>
</dbReference>
<dbReference type="InParanoid" id="O62223"/>
<dbReference type="GeneID" id="185288"/>
<dbReference type="InterPro" id="IPR005514">
    <property type="entry name" value="DUF316"/>
</dbReference>
<dbReference type="PaxDb" id="6239-F35E2.5"/>
<sequence length="575" mass="63538">MKFKSMIIFYFIFVIAIIPIVTEKLSLKENKERLNTCGKDKDIYNGIKNNRWHILAAFENGNNIEYISSASLISNRHFITSAFSILNSQMEWLMNKEKLDYTACSKGALSLRIPMQFLRNLTIREVSCQIWGSCHSIRPVRAYLLNICTKEIENNFHRIYCPMLVEVENPIDSSIPCLVDNSISIQKDDAVDVCPLNPKSRKRFTSPLNLEIVNIASLQTSGYSSEKKTGNPLTKWKNEKLIIIGNWATGDTTDSSRSNIFFNMKWLVNEICDLIGVCAKNTVTKPPRRTTTTRTTTKRLTTTKATLKTTTKTLPVIPPRPNVTKPITRSTTKRTTTRSTTKRLTTTKATTVLTTTPVKVTPATTTLPTTSLALETTTTATRTTAKITAVATVARTNTTQPPTTTPLSSTTALPTTLTSSSSTESTDGSSTQTSTHPSQLSVKATQLVSTAEPSTDTFQSTKPIASTSLPTDIPSSLVSENSTTSAATTLSENSTVMFIDQPSSISSENIQPPEVSPVIPQRTVYLSSTPMPDEVDYEEFMEFKMEDIEKDHLDESSSVKRTTTLLILFVSCLAL</sequence>
<dbReference type="eggNOG" id="ENOG502RT7F">
    <property type="taxonomic scope" value="Eukaryota"/>
</dbReference>
<dbReference type="Bgee" id="WBGene00009412">
    <property type="expression patterns" value="Expressed in embryo and 2 other cell types or tissues"/>
</dbReference>
<dbReference type="RefSeq" id="NP_492992.1">
    <property type="nucleotide sequence ID" value="NM_060591.1"/>
</dbReference>
<dbReference type="OrthoDB" id="5847636at2759"/>
<dbReference type="PANTHER" id="PTHR34005:SF2">
    <property type="entry name" value="DUF4817 DOMAIN-CONTAINING PROTEIN-RELATED"/>
    <property type="match status" value="1"/>
</dbReference>
<dbReference type="KEGG" id="cel:CELE_F35E2.5"/>
<dbReference type="WormBase" id="F35E2.5">
    <property type="protein sequence ID" value="CE17774"/>
    <property type="gene ID" value="WBGene00009412"/>
</dbReference>
<dbReference type="AGR" id="WB:WBGene00009412"/>
<protein>
    <submittedName>
        <fullName evidence="2">Peptidase S1 domain-containing protein</fullName>
    </submittedName>
</protein>
<dbReference type="AlphaFoldDB" id="O62223"/>
<dbReference type="HOGENOM" id="CLU_474291_0_0_1"/>
<feature type="compositionally biased region" description="Polar residues" evidence="1">
    <location>
        <begin position="436"/>
        <end position="479"/>
    </location>
</feature>
<proteinExistence type="predicted"/>
<name>O62223_CAEEL</name>
<dbReference type="PIR" id="T21775">
    <property type="entry name" value="T21775"/>
</dbReference>
<organism evidence="2 3">
    <name type="scientific">Caenorhabditis elegans</name>
    <dbReference type="NCBI Taxonomy" id="6239"/>
    <lineage>
        <taxon>Eukaryota</taxon>
        <taxon>Metazoa</taxon>
        <taxon>Ecdysozoa</taxon>
        <taxon>Nematoda</taxon>
        <taxon>Chromadorea</taxon>
        <taxon>Rhabditida</taxon>
        <taxon>Rhabditina</taxon>
        <taxon>Rhabditomorpha</taxon>
        <taxon>Rhabditoidea</taxon>
        <taxon>Rhabditidae</taxon>
        <taxon>Peloderinae</taxon>
        <taxon>Caenorhabditis</taxon>
    </lineage>
</organism>
<evidence type="ECO:0000313" key="2">
    <source>
        <dbReference type="EMBL" id="CAB04281.1"/>
    </source>
</evidence>
<dbReference type="Proteomes" id="UP000001940">
    <property type="component" value="Chromosome I"/>
</dbReference>
<gene>
    <name evidence="2" type="ORF">CELE_F35E2.5</name>
    <name evidence="2 4" type="ORF">F35E2.5</name>
</gene>
<evidence type="ECO:0000313" key="3">
    <source>
        <dbReference type="Proteomes" id="UP000001940"/>
    </source>
</evidence>
<evidence type="ECO:0000313" key="4">
    <source>
        <dbReference type="WormBase" id="F35E2.5"/>
    </source>
</evidence>